<feature type="transmembrane region" description="Helical" evidence="2">
    <location>
        <begin position="196"/>
        <end position="218"/>
    </location>
</feature>
<feature type="transmembrane region" description="Helical" evidence="2">
    <location>
        <begin position="238"/>
        <end position="256"/>
    </location>
</feature>
<feature type="transmembrane region" description="Helical" evidence="2">
    <location>
        <begin position="317"/>
        <end position="335"/>
    </location>
</feature>
<dbReference type="PANTHER" id="PTHR37422">
    <property type="entry name" value="TEICHURONIC ACID BIOSYNTHESIS PROTEIN TUAE"/>
    <property type="match status" value="1"/>
</dbReference>
<feature type="transmembrane region" description="Helical" evidence="2">
    <location>
        <begin position="287"/>
        <end position="305"/>
    </location>
</feature>
<keyword evidence="2" id="KW-0812">Transmembrane</keyword>
<evidence type="ECO:0000256" key="2">
    <source>
        <dbReference type="SAM" id="Phobius"/>
    </source>
</evidence>
<evidence type="ECO:0000256" key="1">
    <source>
        <dbReference type="SAM" id="MobiDB-lite"/>
    </source>
</evidence>
<feature type="transmembrane region" description="Helical" evidence="2">
    <location>
        <begin position="79"/>
        <end position="97"/>
    </location>
</feature>
<keyword evidence="2" id="KW-0472">Membrane</keyword>
<comment type="caution">
    <text evidence="3">The sequence shown here is derived from an EMBL/GenBank/DDBJ whole genome shotgun (WGS) entry which is preliminary data.</text>
</comment>
<name>A0ABQ6IMS0_9MICO</name>
<proteinExistence type="predicted"/>
<dbReference type="EMBL" id="BSUO01000001">
    <property type="protein sequence ID" value="GMA38625.1"/>
    <property type="molecule type" value="Genomic_DNA"/>
</dbReference>
<accession>A0ABQ6IMS0</accession>
<dbReference type="InterPro" id="IPR051533">
    <property type="entry name" value="WaaL-like"/>
</dbReference>
<feature type="region of interest" description="Disordered" evidence="1">
    <location>
        <begin position="37"/>
        <end position="73"/>
    </location>
</feature>
<feature type="transmembrane region" description="Helical" evidence="2">
    <location>
        <begin position="164"/>
        <end position="184"/>
    </location>
</feature>
<protein>
    <recommendedName>
        <fullName evidence="5">O-antigen ligase</fullName>
    </recommendedName>
</protein>
<evidence type="ECO:0000313" key="4">
    <source>
        <dbReference type="Proteomes" id="UP001157126"/>
    </source>
</evidence>
<evidence type="ECO:0008006" key="5">
    <source>
        <dbReference type="Google" id="ProtNLM"/>
    </source>
</evidence>
<feature type="transmembrane region" description="Helical" evidence="2">
    <location>
        <begin position="133"/>
        <end position="152"/>
    </location>
</feature>
<dbReference type="Proteomes" id="UP001157126">
    <property type="component" value="Unassembled WGS sequence"/>
</dbReference>
<keyword evidence="4" id="KW-1185">Reference proteome</keyword>
<sequence length="423" mass="44260">MKYGDAPMTVGTEASGRTAEPARDQLEDVRAHVTREAAHEAEVARTIQGRKPTATPATTPPTSHQASLHHRQQARTRNLRLATAAVLAVFTVWAPMLTTLTPLFPPAVIWTLYAVALAAGLTHLPQLPRRGGLPLVALVALFTTWAASYPLWSAWWPGGRLVVAEAQGLIACALITVAFVLLTGPTRGGVSAMRRLWLLVVAPLALMAVGESVTGIHFSPGAPYGPPAFSPAGPFGNPNNLACVLVVGVGVVLSRMTERISRTYLATLAVTAAVLATLIALTLSRAGLLALGAVTAGAAILALARRYPRAAWPSMRWTIPALILAAAATFVIPPLRRANPSRGCCCPATTRRSGPTPCASRSCASPCSGGVRTRGRASAARGSRYSCAGSIPRWGGCCRCITRSSRSSRSTDCSCSSRSSSCS</sequence>
<dbReference type="PANTHER" id="PTHR37422:SF13">
    <property type="entry name" value="LIPOPOLYSACCHARIDE BIOSYNTHESIS PROTEIN PA4999-RELATED"/>
    <property type="match status" value="1"/>
</dbReference>
<feature type="transmembrane region" description="Helical" evidence="2">
    <location>
        <begin position="263"/>
        <end position="281"/>
    </location>
</feature>
<feature type="region of interest" description="Disordered" evidence="1">
    <location>
        <begin position="1"/>
        <end position="23"/>
    </location>
</feature>
<feature type="compositionally biased region" description="Low complexity" evidence="1">
    <location>
        <begin position="52"/>
        <end position="62"/>
    </location>
</feature>
<evidence type="ECO:0000313" key="3">
    <source>
        <dbReference type="EMBL" id="GMA38625.1"/>
    </source>
</evidence>
<organism evidence="3 4">
    <name type="scientific">Mobilicoccus caccae</name>
    <dbReference type="NCBI Taxonomy" id="1859295"/>
    <lineage>
        <taxon>Bacteria</taxon>
        <taxon>Bacillati</taxon>
        <taxon>Actinomycetota</taxon>
        <taxon>Actinomycetes</taxon>
        <taxon>Micrococcales</taxon>
        <taxon>Dermatophilaceae</taxon>
        <taxon>Mobilicoccus</taxon>
    </lineage>
</organism>
<feature type="transmembrane region" description="Helical" evidence="2">
    <location>
        <begin position="103"/>
        <end position="121"/>
    </location>
</feature>
<keyword evidence="2" id="KW-1133">Transmembrane helix</keyword>
<gene>
    <name evidence="3" type="ORF">GCM10025883_06700</name>
</gene>
<reference evidence="4" key="1">
    <citation type="journal article" date="2019" name="Int. J. Syst. Evol. Microbiol.">
        <title>The Global Catalogue of Microorganisms (GCM) 10K type strain sequencing project: providing services to taxonomists for standard genome sequencing and annotation.</title>
        <authorList>
            <consortium name="The Broad Institute Genomics Platform"/>
            <consortium name="The Broad Institute Genome Sequencing Center for Infectious Disease"/>
            <person name="Wu L."/>
            <person name="Ma J."/>
        </authorList>
    </citation>
    <scope>NUCLEOTIDE SEQUENCE [LARGE SCALE GENOMIC DNA]</scope>
    <source>
        <strain evidence="4">NBRC 113072</strain>
    </source>
</reference>